<name>A0A8U0A6M7_9EURY</name>
<reference evidence="7" key="1">
    <citation type="submission" date="2022-04" db="EMBL/GenBank/DDBJ databases">
        <title>Halocatena sp. nov., isolated from a salt lake.</title>
        <authorList>
            <person name="Cui H.-L."/>
        </authorList>
    </citation>
    <scope>NUCLEOTIDE SEQUENCE</scope>
    <source>
        <strain evidence="7">AD-1</strain>
        <plasmid evidence="7">unnamed1</plasmid>
    </source>
</reference>
<dbReference type="PANTHER" id="PTHR32322">
    <property type="entry name" value="INNER MEMBRANE TRANSPORTER"/>
    <property type="match status" value="1"/>
</dbReference>
<keyword evidence="4 5" id="KW-0472">Membrane</keyword>
<organism evidence="7 8">
    <name type="scientific">Halocatena salina</name>
    <dbReference type="NCBI Taxonomy" id="2934340"/>
    <lineage>
        <taxon>Archaea</taxon>
        <taxon>Methanobacteriati</taxon>
        <taxon>Methanobacteriota</taxon>
        <taxon>Stenosarchaea group</taxon>
        <taxon>Halobacteria</taxon>
        <taxon>Halobacteriales</taxon>
        <taxon>Natronomonadaceae</taxon>
        <taxon>Halocatena</taxon>
    </lineage>
</organism>
<feature type="transmembrane region" description="Helical" evidence="5">
    <location>
        <begin position="152"/>
        <end position="172"/>
    </location>
</feature>
<feature type="transmembrane region" description="Helical" evidence="5">
    <location>
        <begin position="211"/>
        <end position="236"/>
    </location>
</feature>
<feature type="transmembrane region" description="Helical" evidence="5">
    <location>
        <begin position="248"/>
        <end position="265"/>
    </location>
</feature>
<dbReference type="Pfam" id="PF00892">
    <property type="entry name" value="EamA"/>
    <property type="match status" value="2"/>
</dbReference>
<dbReference type="AlphaFoldDB" id="A0A8U0A6M7"/>
<evidence type="ECO:0000256" key="2">
    <source>
        <dbReference type="ARBA" id="ARBA00022692"/>
    </source>
</evidence>
<keyword evidence="8" id="KW-1185">Reference proteome</keyword>
<feature type="transmembrane region" description="Helical" evidence="5">
    <location>
        <begin position="184"/>
        <end position="205"/>
    </location>
</feature>
<comment type="subcellular location">
    <subcellularLocation>
        <location evidence="1">Membrane</location>
        <topology evidence="1">Multi-pass membrane protein</topology>
    </subcellularLocation>
</comment>
<protein>
    <submittedName>
        <fullName evidence="7">DMT family transporter</fullName>
    </submittedName>
</protein>
<dbReference type="InterPro" id="IPR037185">
    <property type="entry name" value="EmrE-like"/>
</dbReference>
<dbReference type="KEGG" id="haad:MW046_13870"/>
<dbReference type="InterPro" id="IPR000620">
    <property type="entry name" value="EamA_dom"/>
</dbReference>
<keyword evidence="2 5" id="KW-0812">Transmembrane</keyword>
<dbReference type="GO" id="GO:0016020">
    <property type="term" value="C:membrane"/>
    <property type="evidence" value="ECO:0007669"/>
    <property type="project" value="UniProtKB-SubCell"/>
</dbReference>
<evidence type="ECO:0000256" key="1">
    <source>
        <dbReference type="ARBA" id="ARBA00004141"/>
    </source>
</evidence>
<geneLocation type="plasmid" evidence="7 8">
    <name>unnamed1</name>
</geneLocation>
<evidence type="ECO:0000313" key="8">
    <source>
        <dbReference type="Proteomes" id="UP000831768"/>
    </source>
</evidence>
<dbReference type="PANTHER" id="PTHR32322:SF2">
    <property type="entry name" value="EAMA DOMAIN-CONTAINING PROTEIN"/>
    <property type="match status" value="1"/>
</dbReference>
<dbReference type="Proteomes" id="UP000831768">
    <property type="component" value="Plasmid unnamed1"/>
</dbReference>
<feature type="domain" description="EamA" evidence="6">
    <location>
        <begin position="153"/>
        <end position="288"/>
    </location>
</feature>
<dbReference type="EMBL" id="CP096020">
    <property type="protein sequence ID" value="UPM44516.1"/>
    <property type="molecule type" value="Genomic_DNA"/>
</dbReference>
<gene>
    <name evidence="7" type="ORF">MW046_13870</name>
</gene>
<feature type="transmembrane region" description="Helical" evidence="5">
    <location>
        <begin position="35"/>
        <end position="54"/>
    </location>
</feature>
<evidence type="ECO:0000256" key="5">
    <source>
        <dbReference type="SAM" id="Phobius"/>
    </source>
</evidence>
<dbReference type="InterPro" id="IPR050638">
    <property type="entry name" value="AA-Vitamin_Transporters"/>
</dbReference>
<dbReference type="RefSeq" id="WP_247995170.1">
    <property type="nucleotide sequence ID" value="NZ_CP096020.1"/>
</dbReference>
<dbReference type="SUPFAM" id="SSF103481">
    <property type="entry name" value="Multidrug resistance efflux transporter EmrE"/>
    <property type="match status" value="2"/>
</dbReference>
<feature type="transmembrane region" description="Helical" evidence="5">
    <location>
        <begin position="123"/>
        <end position="140"/>
    </location>
</feature>
<sequence>MSRYQTSGLFVLLAALWGSSFVATRAALPYVPPVLLAALRFDIAGVLMLGYAIISTDQWRPTSRAGWMEVAIGGVLFVAAHHALLFIGQQYVTSAVASVIISLDPVLAAVFSGYLLADERVTWMEAVGIAFGMFGTMLIANPSTRALTDADARGVVFVFLAAAAFALGAVLTKRYRTAIPVQSMQAWMMLVGAVVLHGTSVGLPGESLVSVVWSPVAIAALGYLSVIAAGVGYLIYFTLLDRIGPVQINLIGYVAPIFAAVNGWLLLGEPITMPIVLGFVVITTGFAITKYDQISEEIKSP</sequence>
<feature type="transmembrane region" description="Helical" evidence="5">
    <location>
        <begin position="271"/>
        <end position="289"/>
    </location>
</feature>
<keyword evidence="3 5" id="KW-1133">Transmembrane helix</keyword>
<dbReference type="GeneID" id="71929155"/>
<feature type="transmembrane region" description="Helical" evidence="5">
    <location>
        <begin position="94"/>
        <end position="116"/>
    </location>
</feature>
<evidence type="ECO:0000259" key="6">
    <source>
        <dbReference type="Pfam" id="PF00892"/>
    </source>
</evidence>
<evidence type="ECO:0000256" key="4">
    <source>
        <dbReference type="ARBA" id="ARBA00023136"/>
    </source>
</evidence>
<keyword evidence="7" id="KW-0614">Plasmid</keyword>
<feature type="transmembrane region" description="Helical" evidence="5">
    <location>
        <begin position="66"/>
        <end position="88"/>
    </location>
</feature>
<feature type="domain" description="EamA" evidence="6">
    <location>
        <begin position="9"/>
        <end position="139"/>
    </location>
</feature>
<evidence type="ECO:0000256" key="3">
    <source>
        <dbReference type="ARBA" id="ARBA00022989"/>
    </source>
</evidence>
<accession>A0A8U0A6M7</accession>
<evidence type="ECO:0000313" key="7">
    <source>
        <dbReference type="EMBL" id="UPM44516.1"/>
    </source>
</evidence>
<proteinExistence type="predicted"/>